<evidence type="ECO:0000256" key="1">
    <source>
        <dbReference type="SAM" id="MobiDB-lite"/>
    </source>
</evidence>
<feature type="region of interest" description="Disordered" evidence="1">
    <location>
        <begin position="101"/>
        <end position="123"/>
    </location>
</feature>
<accession>A0A9W7FC28</accession>
<protein>
    <submittedName>
        <fullName evidence="2">Uncharacterized protein</fullName>
    </submittedName>
</protein>
<reference evidence="3" key="1">
    <citation type="journal article" date="2023" name="Commun. Biol.">
        <title>Genome analysis of Parmales, the sister group of diatoms, reveals the evolutionary specialization of diatoms from phago-mixotrophs to photoautotrophs.</title>
        <authorList>
            <person name="Ban H."/>
            <person name="Sato S."/>
            <person name="Yoshikawa S."/>
            <person name="Yamada K."/>
            <person name="Nakamura Y."/>
            <person name="Ichinomiya M."/>
            <person name="Sato N."/>
            <person name="Blanc-Mathieu R."/>
            <person name="Endo H."/>
            <person name="Kuwata A."/>
            <person name="Ogata H."/>
        </authorList>
    </citation>
    <scope>NUCLEOTIDE SEQUENCE [LARGE SCALE GENOMIC DNA]</scope>
    <source>
        <strain evidence="3">NIES 3700</strain>
    </source>
</reference>
<feature type="region of interest" description="Disordered" evidence="1">
    <location>
        <begin position="1"/>
        <end position="48"/>
    </location>
</feature>
<organism evidence="2 3">
    <name type="scientific">Triparma laevis f. longispina</name>
    <dbReference type="NCBI Taxonomy" id="1714387"/>
    <lineage>
        <taxon>Eukaryota</taxon>
        <taxon>Sar</taxon>
        <taxon>Stramenopiles</taxon>
        <taxon>Ochrophyta</taxon>
        <taxon>Bolidophyceae</taxon>
        <taxon>Parmales</taxon>
        <taxon>Triparmaceae</taxon>
        <taxon>Triparma</taxon>
    </lineage>
</organism>
<dbReference type="OrthoDB" id="10549524at2759"/>
<dbReference type="AlphaFoldDB" id="A0A9W7FC28"/>
<feature type="compositionally biased region" description="Acidic residues" evidence="1">
    <location>
        <begin position="111"/>
        <end position="123"/>
    </location>
</feature>
<evidence type="ECO:0000313" key="2">
    <source>
        <dbReference type="EMBL" id="GMI09402.1"/>
    </source>
</evidence>
<dbReference type="Proteomes" id="UP001165122">
    <property type="component" value="Unassembled WGS sequence"/>
</dbReference>
<comment type="caution">
    <text evidence="2">The sequence shown here is derived from an EMBL/GenBank/DDBJ whole genome shotgun (WGS) entry which is preliminary data.</text>
</comment>
<sequence length="123" mass="13654">MSHKRVATRSSSRLKAQEMGGESGRDDRGSQNKVQGQGPIVAPAAPTTKDDFMATDDFMRLLRGYVDMAELFHTFRLVSKPWQRIAEEKIDEDFENGVLAFHDGSDKSAGADEDPDDFLESTS</sequence>
<keyword evidence="3" id="KW-1185">Reference proteome</keyword>
<name>A0A9W7FC28_9STRA</name>
<evidence type="ECO:0000313" key="3">
    <source>
        <dbReference type="Proteomes" id="UP001165122"/>
    </source>
</evidence>
<proteinExistence type="predicted"/>
<gene>
    <name evidence="2" type="ORF">TrLO_g6829</name>
</gene>
<dbReference type="EMBL" id="BRXW01000137">
    <property type="protein sequence ID" value="GMI09402.1"/>
    <property type="molecule type" value="Genomic_DNA"/>
</dbReference>